<dbReference type="InterPro" id="IPR015655">
    <property type="entry name" value="PP2C"/>
</dbReference>
<proteinExistence type="predicted"/>
<dbReference type="SMART" id="SM00331">
    <property type="entry name" value="PP2C_SIG"/>
    <property type="match status" value="1"/>
</dbReference>
<comment type="caution">
    <text evidence="2">The sequence shown here is derived from an EMBL/GenBank/DDBJ whole genome shotgun (WGS) entry which is preliminary data.</text>
</comment>
<keyword evidence="3" id="KW-1185">Reference proteome</keyword>
<dbReference type="PANTHER" id="PTHR47992">
    <property type="entry name" value="PROTEIN PHOSPHATASE"/>
    <property type="match status" value="1"/>
</dbReference>
<reference evidence="2" key="2">
    <citation type="submission" date="2020-09" db="EMBL/GenBank/DDBJ databases">
        <authorList>
            <person name="Sun Q."/>
            <person name="Kim S."/>
        </authorList>
    </citation>
    <scope>NUCLEOTIDE SEQUENCE</scope>
    <source>
        <strain evidence="2">KCTC 12711</strain>
    </source>
</reference>
<evidence type="ECO:0000259" key="1">
    <source>
        <dbReference type="PROSITE" id="PS51746"/>
    </source>
</evidence>
<evidence type="ECO:0000313" key="3">
    <source>
        <dbReference type="Proteomes" id="UP000614811"/>
    </source>
</evidence>
<dbReference type="Proteomes" id="UP000614811">
    <property type="component" value="Unassembled WGS sequence"/>
</dbReference>
<dbReference type="Gene3D" id="3.60.40.10">
    <property type="entry name" value="PPM-type phosphatase domain"/>
    <property type="match status" value="1"/>
</dbReference>
<protein>
    <recommendedName>
        <fullName evidence="1">PPM-type phosphatase domain-containing protein</fullName>
    </recommendedName>
</protein>
<dbReference type="InterPro" id="IPR036457">
    <property type="entry name" value="PPM-type-like_dom_sf"/>
</dbReference>
<dbReference type="InterPro" id="IPR001932">
    <property type="entry name" value="PPM-type_phosphatase-like_dom"/>
</dbReference>
<evidence type="ECO:0000313" key="2">
    <source>
        <dbReference type="EMBL" id="GHA06740.1"/>
    </source>
</evidence>
<reference evidence="2" key="1">
    <citation type="journal article" date="2014" name="Int. J. Syst. Evol. Microbiol.">
        <title>Complete genome sequence of Corynebacterium casei LMG S-19264T (=DSM 44701T), isolated from a smear-ripened cheese.</title>
        <authorList>
            <consortium name="US DOE Joint Genome Institute (JGI-PGF)"/>
            <person name="Walter F."/>
            <person name="Albersmeier A."/>
            <person name="Kalinowski J."/>
            <person name="Ruckert C."/>
        </authorList>
    </citation>
    <scope>NUCLEOTIDE SEQUENCE</scope>
    <source>
        <strain evidence="2">KCTC 12711</strain>
    </source>
</reference>
<dbReference type="GO" id="GO:0004722">
    <property type="term" value="F:protein serine/threonine phosphatase activity"/>
    <property type="evidence" value="ECO:0007669"/>
    <property type="project" value="InterPro"/>
</dbReference>
<dbReference type="RefSeq" id="WP_189399559.1">
    <property type="nucleotide sequence ID" value="NZ_BMXA01000002.1"/>
</dbReference>
<organism evidence="2 3">
    <name type="scientific">Arenicella chitinivorans</name>
    <dbReference type="NCBI Taxonomy" id="1329800"/>
    <lineage>
        <taxon>Bacteria</taxon>
        <taxon>Pseudomonadati</taxon>
        <taxon>Pseudomonadota</taxon>
        <taxon>Gammaproteobacteria</taxon>
        <taxon>Arenicellales</taxon>
        <taxon>Arenicellaceae</taxon>
        <taxon>Arenicella</taxon>
    </lineage>
</organism>
<sequence length="261" mass="28450">MPWNCVVDTEIGDRDEQQDRFLMAQSPTGERCLLVVADGAGGHKTGGAAAEAAIEYIHAQLTNLLNSQNPQTALHELIQDCNERVLNVGGDELACTTLVLVLTHEDQLFWGHVGDSRAYLIRDGETVLRTTDHSMVELQRSDPTAVPETEDAVTPNQLYMCLGALDDVLPDTDSSVAREGDTLLLCSDGLWSQVDMQSVTRALSSAPMTTELLRKWAGLAKAGGAGQSDNITLIAARYYTKPSLLERLFSAIRKPVDKLRN</sequence>
<accession>A0A918VLB5</accession>
<dbReference type="SUPFAM" id="SSF81606">
    <property type="entry name" value="PP2C-like"/>
    <property type="match status" value="1"/>
</dbReference>
<gene>
    <name evidence="2" type="ORF">GCM10008090_15510</name>
</gene>
<feature type="domain" description="PPM-type phosphatase" evidence="1">
    <location>
        <begin position="4"/>
        <end position="238"/>
    </location>
</feature>
<dbReference type="CDD" id="cd00143">
    <property type="entry name" value="PP2Cc"/>
    <property type="match status" value="1"/>
</dbReference>
<name>A0A918VLB5_9GAMM</name>
<dbReference type="EMBL" id="BMXA01000002">
    <property type="protein sequence ID" value="GHA06740.1"/>
    <property type="molecule type" value="Genomic_DNA"/>
</dbReference>
<dbReference type="SMART" id="SM00332">
    <property type="entry name" value="PP2Cc"/>
    <property type="match status" value="1"/>
</dbReference>
<dbReference type="PROSITE" id="PS51746">
    <property type="entry name" value="PPM_2"/>
    <property type="match status" value="1"/>
</dbReference>
<dbReference type="Pfam" id="PF13672">
    <property type="entry name" value="PP2C_2"/>
    <property type="match status" value="1"/>
</dbReference>
<dbReference type="AlphaFoldDB" id="A0A918VLB5"/>